<dbReference type="GO" id="GO:0005524">
    <property type="term" value="F:ATP binding"/>
    <property type="evidence" value="ECO:0007669"/>
    <property type="project" value="InterPro"/>
</dbReference>
<evidence type="ECO:0000259" key="1">
    <source>
        <dbReference type="Pfam" id="PF01637"/>
    </source>
</evidence>
<comment type="caution">
    <text evidence="2">The sequence shown here is derived from an EMBL/GenBank/DDBJ whole genome shotgun (WGS) entry which is preliminary data.</text>
</comment>
<organism evidence="2 3">
    <name type="scientific">Holdemanella porci</name>
    <dbReference type="NCBI Taxonomy" id="2652276"/>
    <lineage>
        <taxon>Bacteria</taxon>
        <taxon>Bacillati</taxon>
        <taxon>Bacillota</taxon>
        <taxon>Erysipelotrichia</taxon>
        <taxon>Erysipelotrichales</taxon>
        <taxon>Erysipelotrichaceae</taxon>
        <taxon>Holdemanella</taxon>
    </lineage>
</organism>
<gene>
    <name evidence="2" type="ORF">FYJ55_03975</name>
</gene>
<dbReference type="PANTHER" id="PTHR34704:SF1">
    <property type="entry name" value="ATPASE"/>
    <property type="match status" value="1"/>
</dbReference>
<dbReference type="AlphaFoldDB" id="A0A6N7VI08"/>
<dbReference type="SUPFAM" id="SSF52540">
    <property type="entry name" value="P-loop containing nucleoside triphosphate hydrolases"/>
    <property type="match status" value="1"/>
</dbReference>
<reference evidence="2 3" key="1">
    <citation type="submission" date="2019-08" db="EMBL/GenBank/DDBJ databases">
        <title>In-depth cultivation of the pig gut microbiome towards novel bacterial diversity and tailored functional studies.</title>
        <authorList>
            <person name="Wylensek D."/>
            <person name="Hitch T.C.A."/>
            <person name="Clavel T."/>
        </authorList>
    </citation>
    <scope>NUCLEOTIDE SEQUENCE [LARGE SCALE GENOMIC DNA]</scope>
    <source>
        <strain evidence="2 3">LKV-472-APC-3</strain>
    </source>
</reference>
<dbReference type="GeneID" id="93158450"/>
<dbReference type="EMBL" id="VUMR01000013">
    <property type="protein sequence ID" value="MSS56074.1"/>
    <property type="molecule type" value="Genomic_DNA"/>
</dbReference>
<evidence type="ECO:0000313" key="2">
    <source>
        <dbReference type="EMBL" id="MSS56074.1"/>
    </source>
</evidence>
<protein>
    <submittedName>
        <fullName evidence="2">AAA family ATPase</fullName>
    </submittedName>
</protein>
<dbReference type="PANTHER" id="PTHR34704">
    <property type="entry name" value="ATPASE"/>
    <property type="match status" value="1"/>
</dbReference>
<dbReference type="InterPro" id="IPR027417">
    <property type="entry name" value="P-loop_NTPase"/>
</dbReference>
<dbReference type="Proteomes" id="UP000434241">
    <property type="component" value="Unassembled WGS sequence"/>
</dbReference>
<dbReference type="InterPro" id="IPR011579">
    <property type="entry name" value="ATPase_dom"/>
</dbReference>
<feature type="domain" description="ATPase" evidence="1">
    <location>
        <begin position="4"/>
        <end position="66"/>
    </location>
</feature>
<dbReference type="Gene3D" id="3.40.50.300">
    <property type="entry name" value="P-loop containing nucleotide triphosphate hydrolases"/>
    <property type="match status" value="1"/>
</dbReference>
<proteinExistence type="predicted"/>
<evidence type="ECO:0000313" key="3">
    <source>
        <dbReference type="Proteomes" id="UP000434241"/>
    </source>
</evidence>
<dbReference type="Pfam" id="PF01637">
    <property type="entry name" value="ATPase_2"/>
    <property type="match status" value="1"/>
</dbReference>
<dbReference type="RefSeq" id="WP_154555733.1">
    <property type="nucleotide sequence ID" value="NZ_JAQXZU010000008.1"/>
</dbReference>
<sequence length="76" mass="9018">MLGRKEELNHLNELYNSDCFEYLVMYGRRRVGKTTILQEFAEHSNAIFFSALEKNDALNLEDFSKVIQYHFDKNVI</sequence>
<name>A0A6N7VI08_9FIRM</name>
<keyword evidence="3" id="KW-1185">Reference proteome</keyword>
<accession>A0A6N7VI08</accession>